<dbReference type="RefSeq" id="WP_183363672.1">
    <property type="nucleotide sequence ID" value="NZ_BAAADZ010000005.1"/>
</dbReference>
<dbReference type="EMBL" id="JACICE010000004">
    <property type="protein sequence ID" value="MBB3776897.1"/>
    <property type="molecule type" value="Genomic_DNA"/>
</dbReference>
<proteinExistence type="predicted"/>
<gene>
    <name evidence="1" type="ORF">FHS52_002890</name>
</gene>
<keyword evidence="2" id="KW-1185">Reference proteome</keyword>
<accession>A0ABR6I220</accession>
<comment type="caution">
    <text evidence="1">The sequence shown here is derived from an EMBL/GenBank/DDBJ whole genome shotgun (WGS) entry which is preliminary data.</text>
</comment>
<name>A0ABR6I220_9SPHN</name>
<evidence type="ECO:0000313" key="2">
    <source>
        <dbReference type="Proteomes" id="UP000548685"/>
    </source>
</evidence>
<dbReference type="Proteomes" id="UP000548685">
    <property type="component" value="Unassembled WGS sequence"/>
</dbReference>
<reference evidence="1 2" key="1">
    <citation type="submission" date="2020-08" db="EMBL/GenBank/DDBJ databases">
        <title>Genomic Encyclopedia of Type Strains, Phase IV (KMG-IV): sequencing the most valuable type-strain genomes for metagenomic binning, comparative biology and taxonomic classification.</title>
        <authorList>
            <person name="Goeker M."/>
        </authorList>
    </citation>
    <scope>NUCLEOTIDE SEQUENCE [LARGE SCALE GENOMIC DNA]</scope>
    <source>
        <strain evidence="1 2">DSM 8510</strain>
    </source>
</reference>
<sequence>MTMELAKALDAAQLSRDKARAAAAGIDRTDQRAHHGFAWIATSIAALEAVVGWLDTNGGGILNIFEGAGEIQAQVIARGLLEGHN</sequence>
<protein>
    <submittedName>
        <fullName evidence="1">Alkylation response protein AidB-like acyl-CoA dehydrogenase</fullName>
    </submittedName>
</protein>
<evidence type="ECO:0000313" key="1">
    <source>
        <dbReference type="EMBL" id="MBB3776897.1"/>
    </source>
</evidence>
<organism evidence="1 2">
    <name type="scientific">Erythrobacter ramosus</name>
    <dbReference type="NCBI Taxonomy" id="35811"/>
    <lineage>
        <taxon>Bacteria</taxon>
        <taxon>Pseudomonadati</taxon>
        <taxon>Pseudomonadota</taxon>
        <taxon>Alphaproteobacteria</taxon>
        <taxon>Sphingomonadales</taxon>
        <taxon>Erythrobacteraceae</taxon>
        <taxon>Erythrobacter/Porphyrobacter group</taxon>
        <taxon>Erythrobacter</taxon>
    </lineage>
</organism>